<protein>
    <submittedName>
        <fullName evidence="1">Uncharacterized protein</fullName>
    </submittedName>
</protein>
<gene>
    <name evidence="1" type="ORF">CK503_06870</name>
</gene>
<comment type="caution">
    <text evidence="1">The sequence shown here is derived from an EMBL/GenBank/DDBJ whole genome shotgun (WGS) entry which is preliminary data.</text>
</comment>
<dbReference type="AlphaFoldDB" id="A0A2A2GCJ9"/>
<dbReference type="GO" id="GO:0019867">
    <property type="term" value="C:outer membrane"/>
    <property type="evidence" value="ECO:0007669"/>
    <property type="project" value="InterPro"/>
</dbReference>
<sequence>MMAPQVGPDSVSTALVPAAGYSSNEGLLGGLIFSRYDYRGNQQPFKNLLETSAIATTKGFFEVEARYEQTRTFGREIRSIADAYFYRYTQDQFFGIGNETTFSDEQWDEEYYFFRSIGFSFDYRIRNPIYKQGRKQLDLQLGAAVEYHIPYINNAQSSFALQTPNGSDGGWVNKLNTGLIWENRDSEFDPHRGNWAELELRAAPKWIGNYGMTTARLEMHQYFRLFNWLTVANRLEARHVEGDIPYWELSTLGDKNTLRGYPLNRFKGNSSVAYTLELRTWLLKFPEIYGLKFGGQLFTDAGRVFAETDDINDLFEGYHQTVGFGGAMSVFNPDFILRGEIGFSEDVNRIYIGVGYMF</sequence>
<name>A0A2A2GCJ9_9BACT</name>
<organism evidence="1 2">
    <name type="scientific">Fodinibius salipaludis</name>
    <dbReference type="NCBI Taxonomy" id="2032627"/>
    <lineage>
        <taxon>Bacteria</taxon>
        <taxon>Pseudomonadati</taxon>
        <taxon>Balneolota</taxon>
        <taxon>Balneolia</taxon>
        <taxon>Balneolales</taxon>
        <taxon>Balneolaceae</taxon>
        <taxon>Fodinibius</taxon>
    </lineage>
</organism>
<dbReference type="EMBL" id="NSKE01000004">
    <property type="protein sequence ID" value="PAU94512.1"/>
    <property type="molecule type" value="Genomic_DNA"/>
</dbReference>
<reference evidence="1 2" key="1">
    <citation type="submission" date="2017-08" db="EMBL/GenBank/DDBJ databases">
        <title>Aliifodinibius alkalisoli sp. nov., isolated from saline alkaline soil.</title>
        <authorList>
            <person name="Liu D."/>
            <person name="Zhang G."/>
        </authorList>
    </citation>
    <scope>NUCLEOTIDE SEQUENCE [LARGE SCALE GENOMIC DNA]</scope>
    <source>
        <strain evidence="1 2">WN023</strain>
    </source>
</reference>
<accession>A0A2A2GCJ9</accession>
<keyword evidence="2" id="KW-1185">Reference proteome</keyword>
<evidence type="ECO:0000313" key="1">
    <source>
        <dbReference type="EMBL" id="PAU94512.1"/>
    </source>
</evidence>
<dbReference type="Proteomes" id="UP000218831">
    <property type="component" value="Unassembled WGS sequence"/>
</dbReference>
<proteinExistence type="predicted"/>
<dbReference type="Gene3D" id="2.40.160.50">
    <property type="entry name" value="membrane protein fhac: a member of the omp85/tpsb transporter family"/>
    <property type="match status" value="1"/>
</dbReference>
<evidence type="ECO:0000313" key="2">
    <source>
        <dbReference type="Proteomes" id="UP000218831"/>
    </source>
</evidence>